<evidence type="ECO:0000313" key="12">
    <source>
        <dbReference type="Proteomes" id="UP000029989"/>
    </source>
</evidence>
<sequence length="1016" mass="111966">MNSRTLQRSALSIAMGLCLATLAPVAMAQDGAVVGVSEAGAQVTVRNPQTGFTRTVTADANGDYRFSYLPVGTYELQATANGQPVGEPVQVRVGLGNATYVGASDAVTSLGTVQVVGSRVINAVDVSSTESATNVTAEEIQRLPVERSVSSVALLAPGVAAGSAAFGGISFGGSSVAENAFYLNGLNVTDFYNRVGFSEAPFDFYQEFQVKTGGYSVEFGRTTGGVVNAVAKSGTNEFHSGGKLVYSPSEWRSDARDSHLDGERYLTRSRDTTDSTRMNIWASGPLVRDRLFFFAMYEGRQVDPENTNNLGTSFTRSASDDGFWGATLDWQVTNNNLLSLMAFSNENRFDSSTYGYDFDTGEVGDKISDRYTEAGGRNWALTWTSYLTDDLSMKVMHGQTERKDFAASPNDAACNFVSAGTGVPDPGVPLGCTSNLSMYDRLDEREQTRVDFEWSLGDHRLRFGVDREANTSDLSQAYSGPGGVMYGVTATTPGASIPDAGIVPDGYFAYVRARQYEIFGNFESTNNAFYIEDNWSVTDNLILNMGIRNESFDNKDGLGATYIEMDDMWSPRLGFSWDMRGDGTTKLFGNVGRYFLPVANVINIKQGGALLDARTFYGFEGWEIREHNGVEYAFPILGEQFGFDNSQGDGTVGDLRSEVDADMDQVYQDELILGFQQQLSQAWSWGVRGIYRKLNNAIDDINITATHCGRLDVDPDRSGYQSLWVMANPGEQLTIWGDSDCDGVNDGYIDIDTSQAGYWTEADNYVFTDGEWEYVGSTPTGQRGWVKPRRTYKALEFQVDRAWDEKWMFNASYTLSWNEGNAEGPVNTDTNFGDTGRTENFDDPFVNLDGYGPLANDHRHQIKLRGTYALNENWRVGGTVDAKSGGPITAFGVGNPYNWKSYHSYYVCVENCTRPDDAVEGDTWSTADRVFEHSPRGGEGRMPWTVDIGASVTYERNFGLANFQAKLAVYNLLNDQEPVWVYQDLETGVGNRDPYFGQERYLQAPRYAQLTLSLSY</sequence>
<comment type="similarity">
    <text evidence="7">Belongs to the TonB-dependent receptor family.</text>
</comment>
<dbReference type="PANTHER" id="PTHR30069">
    <property type="entry name" value="TONB-DEPENDENT OUTER MEMBRANE RECEPTOR"/>
    <property type="match status" value="1"/>
</dbReference>
<dbReference type="GO" id="GO:0044718">
    <property type="term" value="P:siderophore transmembrane transport"/>
    <property type="evidence" value="ECO:0007669"/>
    <property type="project" value="TreeGrafter"/>
</dbReference>
<keyword evidence="6 7" id="KW-0998">Cell outer membrane</keyword>
<dbReference type="eggNOG" id="COG4771">
    <property type="taxonomic scope" value="Bacteria"/>
</dbReference>
<dbReference type="AlphaFoldDB" id="A0A0A0EWZ7"/>
<evidence type="ECO:0000256" key="8">
    <source>
        <dbReference type="SAM" id="SignalP"/>
    </source>
</evidence>
<evidence type="ECO:0000313" key="11">
    <source>
        <dbReference type="EMBL" id="KGM54795.1"/>
    </source>
</evidence>
<keyword evidence="2 7" id="KW-0813">Transport</keyword>
<dbReference type="EMBL" id="AVPT01000023">
    <property type="protein sequence ID" value="KGM54795.1"/>
    <property type="molecule type" value="Genomic_DNA"/>
</dbReference>
<comment type="subcellular location">
    <subcellularLocation>
        <location evidence="1 7">Cell outer membrane</location>
        <topology evidence="1 7">Multi-pass membrane protein</topology>
    </subcellularLocation>
</comment>
<feature type="domain" description="TonB-dependent receptor plug" evidence="9">
    <location>
        <begin position="127"/>
        <end position="226"/>
    </location>
</feature>
<keyword evidence="8" id="KW-0732">Signal</keyword>
<dbReference type="PANTHER" id="PTHR30069:SF46">
    <property type="entry name" value="OAR PROTEIN"/>
    <property type="match status" value="1"/>
</dbReference>
<evidence type="ECO:0000256" key="3">
    <source>
        <dbReference type="ARBA" id="ARBA00022452"/>
    </source>
</evidence>
<dbReference type="Pfam" id="PF13620">
    <property type="entry name" value="CarboxypepD_reg"/>
    <property type="match status" value="1"/>
</dbReference>
<dbReference type="RefSeq" id="WP_036212152.1">
    <property type="nucleotide sequence ID" value="NZ_AVPT01000023.1"/>
</dbReference>
<accession>A0A0A0EWZ7</accession>
<proteinExistence type="inferred from homology"/>
<keyword evidence="12" id="KW-1185">Reference proteome</keyword>
<dbReference type="Gene3D" id="2.170.130.10">
    <property type="entry name" value="TonB-dependent receptor, plug domain"/>
    <property type="match status" value="1"/>
</dbReference>
<keyword evidence="11" id="KW-0675">Receptor</keyword>
<dbReference type="PROSITE" id="PS52016">
    <property type="entry name" value="TONB_DEPENDENT_REC_3"/>
    <property type="match status" value="1"/>
</dbReference>
<reference evidence="11 12" key="1">
    <citation type="journal article" date="2015" name="Stand. Genomic Sci.">
        <title>Genomic information of the arsenic-resistant bacterium Lysobacter arseniciresistens type strain ZS79(T) and comparison of Lysobacter draft genomes.</title>
        <authorList>
            <person name="Liu L."/>
            <person name="Zhang S."/>
            <person name="Luo M."/>
            <person name="Wang G."/>
        </authorList>
    </citation>
    <scope>NUCLEOTIDE SEQUENCE [LARGE SCALE GENOMIC DNA]</scope>
    <source>
        <strain evidence="11 12">ZS79</strain>
    </source>
</reference>
<dbReference type="Gene3D" id="2.40.170.20">
    <property type="entry name" value="TonB-dependent receptor, beta-barrel domain"/>
    <property type="match status" value="2"/>
</dbReference>
<evidence type="ECO:0000256" key="2">
    <source>
        <dbReference type="ARBA" id="ARBA00022448"/>
    </source>
</evidence>
<protein>
    <submittedName>
        <fullName evidence="11">TonB-dependent receptor</fullName>
    </submittedName>
</protein>
<feature type="chain" id="PRO_5001969312" evidence="8">
    <location>
        <begin position="29"/>
        <end position="1016"/>
    </location>
</feature>
<evidence type="ECO:0000259" key="9">
    <source>
        <dbReference type="Pfam" id="PF07715"/>
    </source>
</evidence>
<name>A0A0A0EWZ7_9GAMM</name>
<dbReference type="OrthoDB" id="9768147at2"/>
<gene>
    <name evidence="11" type="ORF">N799_08535</name>
</gene>
<dbReference type="STRING" id="913325.N799_08535"/>
<feature type="domain" description="TonB-dependent transporter Oar-like beta-barrel" evidence="10">
    <location>
        <begin position="567"/>
        <end position="902"/>
    </location>
</feature>
<dbReference type="Pfam" id="PF07715">
    <property type="entry name" value="Plug"/>
    <property type="match status" value="1"/>
</dbReference>
<evidence type="ECO:0000259" key="10">
    <source>
        <dbReference type="Pfam" id="PF25183"/>
    </source>
</evidence>
<dbReference type="SUPFAM" id="SSF56935">
    <property type="entry name" value="Porins"/>
    <property type="match status" value="1"/>
</dbReference>
<keyword evidence="5 7" id="KW-0472">Membrane</keyword>
<evidence type="ECO:0000256" key="5">
    <source>
        <dbReference type="ARBA" id="ARBA00023136"/>
    </source>
</evidence>
<feature type="signal peptide" evidence="8">
    <location>
        <begin position="1"/>
        <end position="28"/>
    </location>
</feature>
<dbReference type="InterPro" id="IPR036942">
    <property type="entry name" value="Beta-barrel_TonB_sf"/>
</dbReference>
<evidence type="ECO:0000256" key="4">
    <source>
        <dbReference type="ARBA" id="ARBA00022692"/>
    </source>
</evidence>
<dbReference type="Gene3D" id="2.60.40.1120">
    <property type="entry name" value="Carboxypeptidase-like, regulatory domain"/>
    <property type="match status" value="1"/>
</dbReference>
<dbReference type="GO" id="GO:0015344">
    <property type="term" value="F:siderophore uptake transmembrane transporter activity"/>
    <property type="evidence" value="ECO:0007669"/>
    <property type="project" value="TreeGrafter"/>
</dbReference>
<comment type="caution">
    <text evidence="11">The sequence shown here is derived from an EMBL/GenBank/DDBJ whole genome shotgun (WGS) entry which is preliminary data.</text>
</comment>
<keyword evidence="4 7" id="KW-0812">Transmembrane</keyword>
<dbReference type="Pfam" id="PF25183">
    <property type="entry name" value="OMP_b-brl_4"/>
    <property type="match status" value="2"/>
</dbReference>
<dbReference type="GO" id="GO:0009279">
    <property type="term" value="C:cell outer membrane"/>
    <property type="evidence" value="ECO:0007669"/>
    <property type="project" value="UniProtKB-SubCell"/>
</dbReference>
<organism evidence="11 12">
    <name type="scientific">Lysobacter arseniciresistens ZS79</name>
    <dbReference type="NCBI Taxonomy" id="913325"/>
    <lineage>
        <taxon>Bacteria</taxon>
        <taxon>Pseudomonadati</taxon>
        <taxon>Pseudomonadota</taxon>
        <taxon>Gammaproteobacteria</taxon>
        <taxon>Lysobacterales</taxon>
        <taxon>Lysobacteraceae</taxon>
        <taxon>Novilysobacter</taxon>
    </lineage>
</organism>
<evidence type="ECO:0000256" key="6">
    <source>
        <dbReference type="ARBA" id="ARBA00023237"/>
    </source>
</evidence>
<keyword evidence="3 7" id="KW-1134">Transmembrane beta strand</keyword>
<evidence type="ECO:0000256" key="7">
    <source>
        <dbReference type="PROSITE-ProRule" id="PRU01360"/>
    </source>
</evidence>
<dbReference type="InterPro" id="IPR057601">
    <property type="entry name" value="Oar-like_b-barrel"/>
</dbReference>
<feature type="domain" description="TonB-dependent transporter Oar-like beta-barrel" evidence="10">
    <location>
        <begin position="307"/>
        <end position="552"/>
    </location>
</feature>
<dbReference type="InterPro" id="IPR037066">
    <property type="entry name" value="Plug_dom_sf"/>
</dbReference>
<evidence type="ECO:0000256" key="1">
    <source>
        <dbReference type="ARBA" id="ARBA00004571"/>
    </source>
</evidence>
<dbReference type="InterPro" id="IPR012910">
    <property type="entry name" value="Plug_dom"/>
</dbReference>
<dbReference type="SUPFAM" id="SSF49478">
    <property type="entry name" value="Cna protein B-type domain"/>
    <property type="match status" value="1"/>
</dbReference>
<dbReference type="Proteomes" id="UP000029989">
    <property type="component" value="Unassembled WGS sequence"/>
</dbReference>
<dbReference type="InterPro" id="IPR039426">
    <property type="entry name" value="TonB-dep_rcpt-like"/>
</dbReference>